<organism evidence="8 9">
    <name type="scientific">Actinomyces radicidentis</name>
    <dbReference type="NCBI Taxonomy" id="111015"/>
    <lineage>
        <taxon>Bacteria</taxon>
        <taxon>Bacillati</taxon>
        <taxon>Actinomycetota</taxon>
        <taxon>Actinomycetes</taxon>
        <taxon>Actinomycetales</taxon>
        <taxon>Actinomycetaceae</taxon>
        <taxon>Actinomyces</taxon>
    </lineage>
</organism>
<dbReference type="OrthoDB" id="9784230at2"/>
<evidence type="ECO:0000256" key="6">
    <source>
        <dbReference type="ARBA" id="ARBA00023288"/>
    </source>
</evidence>
<evidence type="ECO:0000313" key="9">
    <source>
        <dbReference type="Proteomes" id="UP000065220"/>
    </source>
</evidence>
<evidence type="ECO:0000313" key="8">
    <source>
        <dbReference type="EMBL" id="AMD88505.1"/>
    </source>
</evidence>
<dbReference type="STRING" id="111015.AXF14_07915"/>
<keyword evidence="5" id="KW-0472">Membrane</keyword>
<sequence length="356" mass="36388">MALGLAAALSLAACGAAPSDSASSGSSGSAAAGSSDFTACMVSDEGGFDDQSFNQSGKEGLDKAKSELGVKEIAVESQSAADYATNVDSLVQQGCNLIIGVGFNLAEDMTSAAKANPDIEFALIDSSFSEDGLSNAKPLIFKTSEAAYLAGYAAAGTSRSGKVATYGGQAIPTVQIFMDGFAQGVAKYNEDNGKDVQVLGWDTKNPDAGSFVGDFSNTTKGQQLTEQFLSQGADIILPVAGPVGLGTLSSVKAAGGDNGVVWVDADGYSSTSEGSIIMTSIVKEIGTSVYDTVKEAQAGKFTADPYIGTLKNGGVGIADYHDWSSKVPSDVQTQVKDLEQQIIDGKLTVSTSYDPS</sequence>
<name>A0A120KLK2_ACTRD</name>
<dbReference type="InterPro" id="IPR028082">
    <property type="entry name" value="Peripla_BP_I"/>
</dbReference>
<dbReference type="CDD" id="cd06354">
    <property type="entry name" value="PBP1_PrnA-like"/>
    <property type="match status" value="1"/>
</dbReference>
<protein>
    <recommendedName>
        <fullName evidence="7">ABC transporter substrate-binding protein PnrA-like domain-containing protein</fullName>
    </recommendedName>
</protein>
<dbReference type="Gene3D" id="3.40.50.2300">
    <property type="match status" value="2"/>
</dbReference>
<dbReference type="Pfam" id="PF02608">
    <property type="entry name" value="Bmp"/>
    <property type="match status" value="1"/>
</dbReference>
<dbReference type="AlphaFoldDB" id="A0A120KLK2"/>
<dbReference type="SUPFAM" id="SSF53822">
    <property type="entry name" value="Periplasmic binding protein-like I"/>
    <property type="match status" value="1"/>
</dbReference>
<dbReference type="RefSeq" id="WP_067944213.1">
    <property type="nucleotide sequence ID" value="NZ_CP014228.1"/>
</dbReference>
<dbReference type="GO" id="GO:0005886">
    <property type="term" value="C:plasma membrane"/>
    <property type="evidence" value="ECO:0007669"/>
    <property type="project" value="UniProtKB-SubCell"/>
</dbReference>
<evidence type="ECO:0000256" key="4">
    <source>
        <dbReference type="ARBA" id="ARBA00022729"/>
    </source>
</evidence>
<feature type="domain" description="ABC transporter substrate-binding protein PnrA-like" evidence="7">
    <location>
        <begin position="39"/>
        <end position="349"/>
    </location>
</feature>
<gene>
    <name evidence="8" type="ORF">AXF14_07915</name>
</gene>
<dbReference type="EMBL" id="CP014228">
    <property type="protein sequence ID" value="AMD88505.1"/>
    <property type="molecule type" value="Genomic_DNA"/>
</dbReference>
<evidence type="ECO:0000256" key="5">
    <source>
        <dbReference type="ARBA" id="ARBA00023136"/>
    </source>
</evidence>
<evidence type="ECO:0000256" key="2">
    <source>
        <dbReference type="ARBA" id="ARBA00008610"/>
    </source>
</evidence>
<dbReference type="Proteomes" id="UP000065220">
    <property type="component" value="Chromosome"/>
</dbReference>
<comment type="subcellular location">
    <subcellularLocation>
        <location evidence="1">Cell membrane</location>
        <topology evidence="1">Lipid-anchor</topology>
    </subcellularLocation>
</comment>
<keyword evidence="4" id="KW-0732">Signal</keyword>
<comment type="similarity">
    <text evidence="2">Belongs to the BMP lipoprotein family.</text>
</comment>
<accession>A0A120KLK2</accession>
<dbReference type="InterPro" id="IPR050957">
    <property type="entry name" value="BMP_lipoprotein"/>
</dbReference>
<keyword evidence="9" id="KW-1185">Reference proteome</keyword>
<dbReference type="KEGG" id="ard:AXF14_07915"/>
<reference evidence="9" key="1">
    <citation type="submission" date="2016-02" db="EMBL/GenBank/DDBJ databases">
        <authorList>
            <person name="Holder M.E."/>
            <person name="Ajami N.J."/>
            <person name="Petrosino J.F."/>
        </authorList>
    </citation>
    <scope>NUCLEOTIDE SEQUENCE [LARGE SCALE GENOMIC DNA]</scope>
    <source>
        <strain evidence="9">CCUG 36733</strain>
    </source>
</reference>
<evidence type="ECO:0000259" key="7">
    <source>
        <dbReference type="Pfam" id="PF02608"/>
    </source>
</evidence>
<proteinExistence type="inferred from homology"/>
<keyword evidence="3" id="KW-1003">Cell membrane</keyword>
<evidence type="ECO:0000256" key="3">
    <source>
        <dbReference type="ARBA" id="ARBA00022475"/>
    </source>
</evidence>
<dbReference type="InterPro" id="IPR003760">
    <property type="entry name" value="PnrA-like"/>
</dbReference>
<evidence type="ECO:0000256" key="1">
    <source>
        <dbReference type="ARBA" id="ARBA00004193"/>
    </source>
</evidence>
<dbReference type="PANTHER" id="PTHR34296:SF2">
    <property type="entry name" value="ABC TRANSPORTER GUANOSINE-BINDING PROTEIN NUPN"/>
    <property type="match status" value="1"/>
</dbReference>
<dbReference type="PANTHER" id="PTHR34296">
    <property type="entry name" value="TRANSCRIPTIONAL ACTIVATOR PROTEIN MED"/>
    <property type="match status" value="1"/>
</dbReference>
<keyword evidence="6" id="KW-0449">Lipoprotein</keyword>